<dbReference type="AlphaFoldDB" id="A0AAN6UPC7"/>
<feature type="non-terminal residue" evidence="2">
    <location>
        <position position="1"/>
    </location>
</feature>
<evidence type="ECO:0000313" key="2">
    <source>
        <dbReference type="EMBL" id="KAK4136757.1"/>
    </source>
</evidence>
<reference evidence="2" key="1">
    <citation type="journal article" date="2023" name="Mol. Phylogenet. Evol.">
        <title>Genome-scale phylogeny and comparative genomics of the fungal order Sordariales.</title>
        <authorList>
            <person name="Hensen N."/>
            <person name="Bonometti L."/>
            <person name="Westerberg I."/>
            <person name="Brannstrom I.O."/>
            <person name="Guillou S."/>
            <person name="Cros-Aarteil S."/>
            <person name="Calhoun S."/>
            <person name="Haridas S."/>
            <person name="Kuo A."/>
            <person name="Mondo S."/>
            <person name="Pangilinan J."/>
            <person name="Riley R."/>
            <person name="LaButti K."/>
            <person name="Andreopoulos B."/>
            <person name="Lipzen A."/>
            <person name="Chen C."/>
            <person name="Yan M."/>
            <person name="Daum C."/>
            <person name="Ng V."/>
            <person name="Clum A."/>
            <person name="Steindorff A."/>
            <person name="Ohm R.A."/>
            <person name="Martin F."/>
            <person name="Silar P."/>
            <person name="Natvig D.O."/>
            <person name="Lalanne C."/>
            <person name="Gautier V."/>
            <person name="Ament-Velasquez S.L."/>
            <person name="Kruys A."/>
            <person name="Hutchinson M.I."/>
            <person name="Powell A.J."/>
            <person name="Barry K."/>
            <person name="Miller A.N."/>
            <person name="Grigoriev I.V."/>
            <person name="Debuchy R."/>
            <person name="Gladieux P."/>
            <person name="Hiltunen Thoren M."/>
            <person name="Johannesson H."/>
        </authorList>
    </citation>
    <scope>NUCLEOTIDE SEQUENCE</scope>
    <source>
        <strain evidence="2">CBS 123565</strain>
    </source>
</reference>
<keyword evidence="3" id="KW-1185">Reference proteome</keyword>
<gene>
    <name evidence="2" type="ORF">BT67DRAFT_439767</name>
</gene>
<organism evidence="2 3">
    <name type="scientific">Trichocladium antarcticum</name>
    <dbReference type="NCBI Taxonomy" id="1450529"/>
    <lineage>
        <taxon>Eukaryota</taxon>
        <taxon>Fungi</taxon>
        <taxon>Dikarya</taxon>
        <taxon>Ascomycota</taxon>
        <taxon>Pezizomycotina</taxon>
        <taxon>Sordariomycetes</taxon>
        <taxon>Sordariomycetidae</taxon>
        <taxon>Sordariales</taxon>
        <taxon>Chaetomiaceae</taxon>
        <taxon>Trichocladium</taxon>
    </lineage>
</organism>
<feature type="compositionally biased region" description="Polar residues" evidence="1">
    <location>
        <begin position="18"/>
        <end position="35"/>
    </location>
</feature>
<dbReference type="Proteomes" id="UP001304895">
    <property type="component" value="Unassembled WGS sequence"/>
</dbReference>
<accession>A0AAN6UPC7</accession>
<sequence>LSTLVHTSLSSLPGLLPKNSQNKTKLYPSPSTSINVPAPGDEPSWRDLAADPVLAHPANGAQALPLTCRYRPT</sequence>
<proteinExistence type="predicted"/>
<name>A0AAN6UPC7_9PEZI</name>
<protein>
    <submittedName>
        <fullName evidence="2">Uncharacterized protein</fullName>
    </submittedName>
</protein>
<evidence type="ECO:0000256" key="1">
    <source>
        <dbReference type="SAM" id="MobiDB-lite"/>
    </source>
</evidence>
<reference evidence="2" key="2">
    <citation type="submission" date="2023-05" db="EMBL/GenBank/DDBJ databases">
        <authorList>
            <consortium name="Lawrence Berkeley National Laboratory"/>
            <person name="Steindorff A."/>
            <person name="Hensen N."/>
            <person name="Bonometti L."/>
            <person name="Westerberg I."/>
            <person name="Brannstrom I.O."/>
            <person name="Guillou S."/>
            <person name="Cros-Aarteil S."/>
            <person name="Calhoun S."/>
            <person name="Haridas S."/>
            <person name="Kuo A."/>
            <person name="Mondo S."/>
            <person name="Pangilinan J."/>
            <person name="Riley R."/>
            <person name="Labutti K."/>
            <person name="Andreopoulos B."/>
            <person name="Lipzen A."/>
            <person name="Chen C."/>
            <person name="Yanf M."/>
            <person name="Daum C."/>
            <person name="Ng V."/>
            <person name="Clum A."/>
            <person name="Ohm R."/>
            <person name="Martin F."/>
            <person name="Silar P."/>
            <person name="Natvig D."/>
            <person name="Lalanne C."/>
            <person name="Gautier V."/>
            <person name="Ament-Velasquez S.L."/>
            <person name="Kruys A."/>
            <person name="Hutchinson M.I."/>
            <person name="Powell A.J."/>
            <person name="Barry K."/>
            <person name="Miller A.N."/>
            <person name="Grigoriev I.V."/>
            <person name="Debuchy R."/>
            <person name="Gladieux P."/>
            <person name="Thoren M.H."/>
            <person name="Johannesson H."/>
        </authorList>
    </citation>
    <scope>NUCLEOTIDE SEQUENCE</scope>
    <source>
        <strain evidence="2">CBS 123565</strain>
    </source>
</reference>
<dbReference type="EMBL" id="MU853403">
    <property type="protein sequence ID" value="KAK4136757.1"/>
    <property type="molecule type" value="Genomic_DNA"/>
</dbReference>
<comment type="caution">
    <text evidence="2">The sequence shown here is derived from an EMBL/GenBank/DDBJ whole genome shotgun (WGS) entry which is preliminary data.</text>
</comment>
<evidence type="ECO:0000313" key="3">
    <source>
        <dbReference type="Proteomes" id="UP001304895"/>
    </source>
</evidence>
<feature type="region of interest" description="Disordered" evidence="1">
    <location>
        <begin position="11"/>
        <end position="46"/>
    </location>
</feature>